<evidence type="ECO:0008006" key="3">
    <source>
        <dbReference type="Google" id="ProtNLM"/>
    </source>
</evidence>
<dbReference type="Pfam" id="PF10933">
    <property type="entry name" value="DUF2827"/>
    <property type="match status" value="1"/>
</dbReference>
<name>A0A9N8MM09_9BURK</name>
<dbReference type="AlphaFoldDB" id="A0A9N8MM09"/>
<organism evidence="1 2">
    <name type="scientific">Paraburkholderia domus</name>
    <dbReference type="NCBI Taxonomy" id="2793075"/>
    <lineage>
        <taxon>Bacteria</taxon>
        <taxon>Pseudomonadati</taxon>
        <taxon>Pseudomonadota</taxon>
        <taxon>Betaproteobacteria</taxon>
        <taxon>Burkholderiales</taxon>
        <taxon>Burkholderiaceae</taxon>
        <taxon>Paraburkholderia</taxon>
    </lineage>
</organism>
<dbReference type="RefSeq" id="WP_201139620.1">
    <property type="nucleotide sequence ID" value="NZ_CAJNAS010000003.1"/>
</dbReference>
<accession>A0A9N8MM09</accession>
<evidence type="ECO:0000313" key="2">
    <source>
        <dbReference type="Proteomes" id="UP000675121"/>
    </source>
</evidence>
<dbReference type="InterPro" id="IPR021234">
    <property type="entry name" value="DUF2827"/>
</dbReference>
<evidence type="ECO:0000313" key="1">
    <source>
        <dbReference type="EMBL" id="CAE6871580.1"/>
    </source>
</evidence>
<sequence length="379" mass="42677">MRIGISVLTHAGHSVWENGLGQNVFYFAQLLRALPFVTDVVLINCGDQPSLPREAEEVSPGLRLVPFREATDLIDVAIEMGGGLDVEWLDYLRALGKKIVFFCCGQPYAGLIEPSVFRKSGYFSRAQRCDEIWILSKDRVFKPMLQTLHRCPVFEVPFLWDPVFLERRAALVGSAGFQFGYEPQFNGAPRAFRVAIFEPNISVLKCAVIPMLVCETAFRANPTAVDHVHVLNSVQMQAHPTFAFLLRSLDLDTQGKIHLDHRHDFAGYMSQYADAVVTHQWQNEQNILYLDALYGGYPLIHNSPWLDDVGYYYADTDIEGGARELLKAACNHDAGHNAYVRAARAFLAQLSPHAEHNRARYAQRLLHLDSTRAKQEAAC</sequence>
<dbReference type="EMBL" id="CAJNAS010000003">
    <property type="protein sequence ID" value="CAE6871580.1"/>
    <property type="molecule type" value="Genomic_DNA"/>
</dbReference>
<keyword evidence="2" id="KW-1185">Reference proteome</keyword>
<reference evidence="1" key="1">
    <citation type="submission" date="2021-02" db="EMBL/GenBank/DDBJ databases">
        <authorList>
            <person name="Vanwijnsberghe S."/>
        </authorList>
    </citation>
    <scope>NUCLEOTIDE SEQUENCE</scope>
    <source>
        <strain evidence="1">R-70211</strain>
    </source>
</reference>
<dbReference type="Proteomes" id="UP000675121">
    <property type="component" value="Unassembled WGS sequence"/>
</dbReference>
<comment type="caution">
    <text evidence="1">The sequence shown here is derived from an EMBL/GenBank/DDBJ whole genome shotgun (WGS) entry which is preliminary data.</text>
</comment>
<protein>
    <recommendedName>
        <fullName evidence="3">DUF2827 domain-containing protein</fullName>
    </recommendedName>
</protein>
<proteinExistence type="predicted"/>
<gene>
    <name evidence="1" type="ORF">R70211_01279</name>
</gene>